<feature type="domain" description="Putative Flp pilus-assembly TadG-like N-terminal" evidence="3">
    <location>
        <begin position="46"/>
        <end position="92"/>
    </location>
</feature>
<evidence type="ECO:0000256" key="2">
    <source>
        <dbReference type="SAM" id="Phobius"/>
    </source>
</evidence>
<dbReference type="InterPro" id="IPR028087">
    <property type="entry name" value="Tad_N"/>
</dbReference>
<keyword evidence="5" id="KW-1185">Reference proteome</keyword>
<evidence type="ECO:0000313" key="4">
    <source>
        <dbReference type="EMBL" id="MFC0221223.1"/>
    </source>
</evidence>
<sequence length="175" mass="18020">MTTVPLLPLGHHGPADNTSQGTTNCTADRAIKDDHLAQGRGRDDCGSISIWFATTSFIMVVLVGLVVDVGGQVQTQQHARAVAAQAARAGAQELDATSVKGQGLSIDPSSARAAATAYLRAAGVTGTVAVSDGTLLTVRTTDTYEPKFLSIIGLTRMSVTGEGSARLIQTPGSRT</sequence>
<dbReference type="RefSeq" id="WP_378516922.1">
    <property type="nucleotide sequence ID" value="NZ_CBCSDI010000028.1"/>
</dbReference>
<feature type="compositionally biased region" description="Polar residues" evidence="1">
    <location>
        <begin position="16"/>
        <end position="25"/>
    </location>
</feature>
<keyword evidence="2" id="KW-1133">Transmembrane helix</keyword>
<evidence type="ECO:0000256" key="1">
    <source>
        <dbReference type="SAM" id="MobiDB-lite"/>
    </source>
</evidence>
<dbReference type="EMBL" id="JBHLXH010000001">
    <property type="protein sequence ID" value="MFC0221223.1"/>
    <property type="molecule type" value="Genomic_DNA"/>
</dbReference>
<name>A0ABV6DWW9_9ACTN</name>
<proteinExistence type="predicted"/>
<organism evidence="4 5">
    <name type="scientific">Nocardioides zeicaulis</name>
    <dbReference type="NCBI Taxonomy" id="1776857"/>
    <lineage>
        <taxon>Bacteria</taxon>
        <taxon>Bacillati</taxon>
        <taxon>Actinomycetota</taxon>
        <taxon>Actinomycetes</taxon>
        <taxon>Propionibacteriales</taxon>
        <taxon>Nocardioidaceae</taxon>
        <taxon>Nocardioides</taxon>
    </lineage>
</organism>
<protein>
    <submittedName>
        <fullName evidence="4">Pilus assembly protein TadG-related protein</fullName>
    </submittedName>
</protein>
<feature type="transmembrane region" description="Helical" evidence="2">
    <location>
        <begin position="48"/>
        <end position="67"/>
    </location>
</feature>
<feature type="region of interest" description="Disordered" evidence="1">
    <location>
        <begin position="1"/>
        <end position="25"/>
    </location>
</feature>
<gene>
    <name evidence="4" type="ORF">ACFFJG_01920</name>
</gene>
<reference evidence="4 5" key="1">
    <citation type="submission" date="2024-09" db="EMBL/GenBank/DDBJ databases">
        <authorList>
            <person name="Sun Q."/>
            <person name="Mori K."/>
        </authorList>
    </citation>
    <scope>NUCLEOTIDE SEQUENCE [LARGE SCALE GENOMIC DNA]</scope>
    <source>
        <strain evidence="4 5">CCM 8654</strain>
    </source>
</reference>
<accession>A0ABV6DWW9</accession>
<evidence type="ECO:0000259" key="3">
    <source>
        <dbReference type="Pfam" id="PF13400"/>
    </source>
</evidence>
<keyword evidence="2" id="KW-0812">Transmembrane</keyword>
<keyword evidence="2" id="KW-0472">Membrane</keyword>
<dbReference type="Proteomes" id="UP001589698">
    <property type="component" value="Unassembled WGS sequence"/>
</dbReference>
<comment type="caution">
    <text evidence="4">The sequence shown here is derived from an EMBL/GenBank/DDBJ whole genome shotgun (WGS) entry which is preliminary data.</text>
</comment>
<dbReference type="Pfam" id="PF13400">
    <property type="entry name" value="Tad"/>
    <property type="match status" value="1"/>
</dbReference>
<evidence type="ECO:0000313" key="5">
    <source>
        <dbReference type="Proteomes" id="UP001589698"/>
    </source>
</evidence>